<dbReference type="PROSITE" id="PS00687">
    <property type="entry name" value="ALDEHYDE_DEHYDR_GLU"/>
    <property type="match status" value="1"/>
</dbReference>
<dbReference type="GeneID" id="20090453"/>
<name>A0A024TDA8_9STRA</name>
<dbReference type="FunFam" id="3.40.309.10:FF:000012">
    <property type="entry name" value="Betaine aldehyde dehydrogenase"/>
    <property type="match status" value="1"/>
</dbReference>
<dbReference type="Gene3D" id="3.40.605.10">
    <property type="entry name" value="Aldehyde Dehydrogenase, Chain A, domain 1"/>
    <property type="match status" value="1"/>
</dbReference>
<dbReference type="VEuPathDB" id="FungiDB:H310_13403"/>
<dbReference type="NCBIfam" id="NF009725">
    <property type="entry name" value="PRK13252.1"/>
    <property type="match status" value="1"/>
</dbReference>
<dbReference type="InterPro" id="IPR016161">
    <property type="entry name" value="Ald_DH/histidinol_DH"/>
</dbReference>
<evidence type="ECO:0000256" key="2">
    <source>
        <dbReference type="ARBA" id="ARBA00023002"/>
    </source>
</evidence>
<evidence type="ECO:0000259" key="5">
    <source>
        <dbReference type="Pfam" id="PF00171"/>
    </source>
</evidence>
<evidence type="ECO:0000256" key="1">
    <source>
        <dbReference type="ARBA" id="ARBA00009986"/>
    </source>
</evidence>
<dbReference type="EMBL" id="KI914002">
    <property type="protein sequence ID" value="ETV92150.1"/>
    <property type="molecule type" value="Genomic_DNA"/>
</dbReference>
<dbReference type="Gene3D" id="3.40.309.10">
    <property type="entry name" value="Aldehyde Dehydrogenase, Chain A, domain 2"/>
    <property type="match status" value="1"/>
</dbReference>
<dbReference type="InterPro" id="IPR015590">
    <property type="entry name" value="Aldehyde_DH_dom"/>
</dbReference>
<proteinExistence type="inferred from homology"/>
<feature type="active site" evidence="3">
    <location>
        <position position="251"/>
    </location>
</feature>
<evidence type="ECO:0000256" key="4">
    <source>
        <dbReference type="RuleBase" id="RU003345"/>
    </source>
</evidence>
<feature type="domain" description="Aldehyde dehydrogenase" evidence="5">
    <location>
        <begin position="28"/>
        <end position="481"/>
    </location>
</feature>
<comment type="similarity">
    <text evidence="1 4">Belongs to the aldehyde dehydrogenase family.</text>
</comment>
<dbReference type="RefSeq" id="XP_008879114.1">
    <property type="nucleotide sequence ID" value="XM_008880892.1"/>
</dbReference>
<dbReference type="FunFam" id="3.40.605.10:FF:000007">
    <property type="entry name" value="NAD/NADP-dependent betaine aldehyde dehydrogenase"/>
    <property type="match status" value="1"/>
</dbReference>
<dbReference type="GO" id="GO:0016620">
    <property type="term" value="F:oxidoreductase activity, acting on the aldehyde or oxo group of donors, NAD or NADP as acceptor"/>
    <property type="evidence" value="ECO:0007669"/>
    <property type="project" value="InterPro"/>
</dbReference>
<dbReference type="InterPro" id="IPR029510">
    <property type="entry name" value="Ald_DH_CS_GLU"/>
</dbReference>
<dbReference type="SUPFAM" id="SSF53720">
    <property type="entry name" value="ALDH-like"/>
    <property type="match status" value="1"/>
</dbReference>
<evidence type="ECO:0000256" key="3">
    <source>
        <dbReference type="PROSITE-ProRule" id="PRU10007"/>
    </source>
</evidence>
<reference evidence="6" key="1">
    <citation type="submission" date="2013-12" db="EMBL/GenBank/DDBJ databases">
        <title>The Genome Sequence of Aphanomyces invadans NJM9701.</title>
        <authorList>
            <consortium name="The Broad Institute Genomics Platform"/>
            <person name="Russ C."/>
            <person name="Tyler B."/>
            <person name="van West P."/>
            <person name="Dieguez-Uribeondo J."/>
            <person name="Young S.K."/>
            <person name="Zeng Q."/>
            <person name="Gargeya S."/>
            <person name="Fitzgerald M."/>
            <person name="Abouelleil A."/>
            <person name="Alvarado L."/>
            <person name="Chapman S.B."/>
            <person name="Gainer-Dewar J."/>
            <person name="Goldberg J."/>
            <person name="Griggs A."/>
            <person name="Gujja S."/>
            <person name="Hansen M."/>
            <person name="Howarth C."/>
            <person name="Imamovic A."/>
            <person name="Ireland A."/>
            <person name="Larimer J."/>
            <person name="McCowan C."/>
            <person name="Murphy C."/>
            <person name="Pearson M."/>
            <person name="Poon T.W."/>
            <person name="Priest M."/>
            <person name="Roberts A."/>
            <person name="Saif S."/>
            <person name="Shea T."/>
            <person name="Sykes S."/>
            <person name="Wortman J."/>
            <person name="Nusbaum C."/>
            <person name="Birren B."/>
        </authorList>
    </citation>
    <scope>NUCLEOTIDE SEQUENCE [LARGE SCALE GENOMIC DNA]</scope>
    <source>
        <strain evidence="6">NJM9701</strain>
    </source>
</reference>
<dbReference type="eggNOG" id="KOG2450">
    <property type="taxonomic scope" value="Eukaryota"/>
</dbReference>
<dbReference type="AlphaFoldDB" id="A0A024TDA8"/>
<gene>
    <name evidence="6" type="ORF">H310_13403</name>
</gene>
<evidence type="ECO:0000313" key="6">
    <source>
        <dbReference type="EMBL" id="ETV92150.1"/>
    </source>
</evidence>
<organism evidence="6">
    <name type="scientific">Aphanomyces invadans</name>
    <dbReference type="NCBI Taxonomy" id="157072"/>
    <lineage>
        <taxon>Eukaryota</taxon>
        <taxon>Sar</taxon>
        <taxon>Stramenopiles</taxon>
        <taxon>Oomycota</taxon>
        <taxon>Saprolegniomycetes</taxon>
        <taxon>Saprolegniales</taxon>
        <taxon>Verrucalvaceae</taxon>
        <taxon>Aphanomyces</taxon>
    </lineage>
</organism>
<keyword evidence="2 4" id="KW-0560">Oxidoreductase</keyword>
<dbReference type="PANTHER" id="PTHR11699">
    <property type="entry name" value="ALDEHYDE DEHYDROGENASE-RELATED"/>
    <property type="match status" value="1"/>
</dbReference>
<dbReference type="STRING" id="157072.A0A024TDA8"/>
<accession>A0A024TDA8</accession>
<sequence length="494" mass="52758">MATSAAIRYVKSFVHGKHVRGRGMARTLYDPSTNAPAIEFHDVDEGQVADAVASAASAQPAWASLSPAARGAILRRAAAILHDETKDIQILESTDTGRVISEMEGDILSATDCLEYFGGLAPTLGGQMMDFHTPNWAYTRREPFGVTAGIGAWNYPLQSAVWKSAPALAFGNAMVFKPSEETPLTAIRLAEVYARAGLPPGLFNVVLGGGAVGSTLIHHEAVRKVSFTGSVATGKQVYASCASQLKPVTMELGGKSALILFDDTNLDDAVAGAMLANWYSNGQVCSNGTRVFVHASLHDAFVSKLIARTQHLRVGPPLAKSSQVGPMIHAAHLAKVQEYIRIGVEQDKATLFYGGIAPSANASVDPRGNYILPAVFTNCTDSMRIVQEEIFGMVLCVLPFETEDEVIDRANATSFGLSAGVFTNDLKRAHRVLHKLNVGTAWINTYNLAPVELPWGGSKQSGIGRENGVAAANAWTQLKSVYVAMDDKLANPFD</sequence>
<protein>
    <recommendedName>
        <fullName evidence="5">Aldehyde dehydrogenase domain-containing protein</fullName>
    </recommendedName>
</protein>
<dbReference type="Pfam" id="PF00171">
    <property type="entry name" value="Aldedh"/>
    <property type="match status" value="1"/>
</dbReference>
<dbReference type="InterPro" id="IPR016162">
    <property type="entry name" value="Ald_DH_N"/>
</dbReference>
<dbReference type="OrthoDB" id="310895at2759"/>
<dbReference type="InterPro" id="IPR016163">
    <property type="entry name" value="Ald_DH_C"/>
</dbReference>